<evidence type="ECO:0000259" key="2">
    <source>
        <dbReference type="Pfam" id="PF14317"/>
    </source>
</evidence>
<keyword evidence="1" id="KW-1133">Transmembrane helix</keyword>
<organism evidence="3 4">
    <name type="scientific">Kribbella orskensis</name>
    <dbReference type="NCBI Taxonomy" id="2512216"/>
    <lineage>
        <taxon>Bacteria</taxon>
        <taxon>Bacillati</taxon>
        <taxon>Actinomycetota</taxon>
        <taxon>Actinomycetes</taxon>
        <taxon>Propionibacteriales</taxon>
        <taxon>Kribbellaceae</taxon>
        <taxon>Kribbella</taxon>
    </lineage>
</organism>
<feature type="domain" description="YcxB-like C-terminal" evidence="2">
    <location>
        <begin position="82"/>
        <end position="142"/>
    </location>
</feature>
<gene>
    <name evidence="3" type="ORF">EV644_1354</name>
</gene>
<dbReference type="Pfam" id="PF14317">
    <property type="entry name" value="YcxB"/>
    <property type="match status" value="1"/>
</dbReference>
<dbReference type="InterPro" id="IPR025588">
    <property type="entry name" value="YcxB-like_C"/>
</dbReference>
<evidence type="ECO:0000313" key="4">
    <source>
        <dbReference type="Proteomes" id="UP000295818"/>
    </source>
</evidence>
<comment type="caution">
    <text evidence="3">The sequence shown here is derived from an EMBL/GenBank/DDBJ whole genome shotgun (WGS) entry which is preliminary data.</text>
</comment>
<sequence length="150" mass="17034">MNITIVVELTLGRRTRNVRVQLHHAGLLVRLLGLAYVVWGLLAYDLTLMLIGVLFLLGPELIALIRYRVWGRTFGRVYTYTLSDDHLQVATAITTLQIAWSAVRSIREDKNDWSLRVVAAGGMTLPKDQFSPEQDAEWRAFIADRALVRT</sequence>
<evidence type="ECO:0000313" key="3">
    <source>
        <dbReference type="EMBL" id="TCO10205.1"/>
    </source>
</evidence>
<feature type="transmembrane region" description="Helical" evidence="1">
    <location>
        <begin position="48"/>
        <end position="67"/>
    </location>
</feature>
<keyword evidence="1" id="KW-0472">Membrane</keyword>
<accession>A0ABY2B805</accession>
<protein>
    <recommendedName>
        <fullName evidence="2">YcxB-like C-terminal domain-containing protein</fullName>
    </recommendedName>
</protein>
<proteinExistence type="predicted"/>
<dbReference type="RefSeq" id="WP_132196643.1">
    <property type="nucleotide sequence ID" value="NZ_SLWM01000035.1"/>
</dbReference>
<reference evidence="3 4" key="1">
    <citation type="journal article" date="2015" name="Stand. Genomic Sci.">
        <title>Genomic Encyclopedia of Bacterial and Archaeal Type Strains, Phase III: the genomes of soil and plant-associated and newly described type strains.</title>
        <authorList>
            <person name="Whitman W.B."/>
            <person name="Woyke T."/>
            <person name="Klenk H.P."/>
            <person name="Zhou Y."/>
            <person name="Lilburn T.G."/>
            <person name="Beck B.J."/>
            <person name="De Vos P."/>
            <person name="Vandamme P."/>
            <person name="Eisen J.A."/>
            <person name="Garrity G."/>
            <person name="Hugenholtz P."/>
            <person name="Kyrpides N.C."/>
        </authorList>
    </citation>
    <scope>NUCLEOTIDE SEQUENCE [LARGE SCALE GENOMIC DNA]</scope>
    <source>
        <strain evidence="3 4">VKM Ac-2538</strain>
    </source>
</reference>
<dbReference type="Proteomes" id="UP000295818">
    <property type="component" value="Unassembled WGS sequence"/>
</dbReference>
<evidence type="ECO:0000256" key="1">
    <source>
        <dbReference type="SAM" id="Phobius"/>
    </source>
</evidence>
<keyword evidence="4" id="KW-1185">Reference proteome</keyword>
<feature type="transmembrane region" description="Helical" evidence="1">
    <location>
        <begin position="22"/>
        <end position="42"/>
    </location>
</feature>
<dbReference type="EMBL" id="SLWM01000035">
    <property type="protein sequence ID" value="TCO10205.1"/>
    <property type="molecule type" value="Genomic_DNA"/>
</dbReference>
<name>A0ABY2B805_9ACTN</name>
<keyword evidence="1" id="KW-0812">Transmembrane</keyword>